<proteinExistence type="predicted"/>
<comment type="caution">
    <text evidence="2">The sequence shown here is derived from an EMBL/GenBank/DDBJ whole genome shotgun (WGS) entry which is preliminary data.</text>
</comment>
<evidence type="ECO:0000313" key="3">
    <source>
        <dbReference type="Proteomes" id="UP000814243"/>
    </source>
</evidence>
<dbReference type="OrthoDB" id="7491776at2759"/>
<gene>
    <name evidence="2" type="ORF">HF086_015333</name>
</gene>
<keyword evidence="1" id="KW-0472">Membrane</keyword>
<dbReference type="Proteomes" id="UP000814243">
    <property type="component" value="Unassembled WGS sequence"/>
</dbReference>
<protein>
    <submittedName>
        <fullName evidence="2">Uncharacterized protein</fullName>
    </submittedName>
</protein>
<dbReference type="AlphaFoldDB" id="A0A922S860"/>
<name>A0A922S860_SPOEX</name>
<reference evidence="2" key="1">
    <citation type="journal article" date="2021" name="G3 (Bethesda)">
        <title>Genome and transcriptome analysis of the beet armyworm Spodoptera exigua reveals targets for pest control. .</title>
        <authorList>
            <person name="Simon S."/>
            <person name="Breeschoten T."/>
            <person name="Jansen H.J."/>
            <person name="Dirks R.P."/>
            <person name="Schranz M.E."/>
            <person name="Ros V.I.D."/>
        </authorList>
    </citation>
    <scope>NUCLEOTIDE SEQUENCE</scope>
    <source>
        <strain evidence="2">TB_SE_WUR_2020</strain>
    </source>
</reference>
<keyword evidence="1" id="KW-1133">Transmembrane helix</keyword>
<evidence type="ECO:0000256" key="1">
    <source>
        <dbReference type="SAM" id="Phobius"/>
    </source>
</evidence>
<organism evidence="2 3">
    <name type="scientific">Spodoptera exigua</name>
    <name type="common">Beet armyworm</name>
    <name type="synonym">Noctua fulgens</name>
    <dbReference type="NCBI Taxonomy" id="7107"/>
    <lineage>
        <taxon>Eukaryota</taxon>
        <taxon>Metazoa</taxon>
        <taxon>Ecdysozoa</taxon>
        <taxon>Arthropoda</taxon>
        <taxon>Hexapoda</taxon>
        <taxon>Insecta</taxon>
        <taxon>Pterygota</taxon>
        <taxon>Neoptera</taxon>
        <taxon>Endopterygota</taxon>
        <taxon>Lepidoptera</taxon>
        <taxon>Glossata</taxon>
        <taxon>Ditrysia</taxon>
        <taxon>Noctuoidea</taxon>
        <taxon>Noctuidae</taxon>
        <taxon>Amphipyrinae</taxon>
        <taxon>Spodoptera</taxon>
    </lineage>
</organism>
<sequence length="146" mass="15409">MCCGGGGGCGGGCGSAIGNGLYIVEKLASFFALTAVVICLIITLFIMLGLGVGLGYNYCFVDMKAGKLDSGGSALRSGEDFEEANMDIENMRRSMGTAATSLPRRTITLPTIKATMRIPINSEIDLEALFSKLRGRNKNVTLELIT</sequence>
<dbReference type="EMBL" id="JACEFF010000934">
    <property type="protein sequence ID" value="KAH9627889.1"/>
    <property type="molecule type" value="Genomic_DNA"/>
</dbReference>
<feature type="transmembrane region" description="Helical" evidence="1">
    <location>
        <begin position="30"/>
        <end position="58"/>
    </location>
</feature>
<keyword evidence="1" id="KW-0812">Transmembrane</keyword>
<accession>A0A922S860</accession>
<evidence type="ECO:0000313" key="2">
    <source>
        <dbReference type="EMBL" id="KAH9627889.1"/>
    </source>
</evidence>